<protein>
    <submittedName>
        <fullName evidence="2">Alcohol dehydrogenase</fullName>
    </submittedName>
</protein>
<dbReference type="GO" id="GO:0016491">
    <property type="term" value="F:oxidoreductase activity"/>
    <property type="evidence" value="ECO:0007669"/>
    <property type="project" value="InterPro"/>
</dbReference>
<dbReference type="InterPro" id="IPR020843">
    <property type="entry name" value="ER"/>
</dbReference>
<dbReference type="Pfam" id="PF00107">
    <property type="entry name" value="ADH_zinc_N"/>
    <property type="match status" value="1"/>
</dbReference>
<dbReference type="CDD" id="cd08276">
    <property type="entry name" value="MDR7"/>
    <property type="match status" value="1"/>
</dbReference>
<evidence type="ECO:0000313" key="2">
    <source>
        <dbReference type="EMBL" id="AKF11713.1"/>
    </source>
</evidence>
<dbReference type="InterPro" id="IPR011032">
    <property type="entry name" value="GroES-like_sf"/>
</dbReference>
<sequence length="336" mass="35755">MKAYELRPAPENDALVLTDRPSPPLGARDVRVRVRAASLNYRDLIVRRNAKSRKASVVPLSDGAGEVIEVGAEVTRWKIGDRVAASFFPTWQSGLLSDFHHANALGGGRDGMLAEEVVLDESAWVAIPSHLSFEQASTLPCAAVTAWHALFETTHVVAPGDVVLVQGTGGVSVFALQLAKAAGAQVILTSKSAEKRERARALGADHVIDYVAEPKWGERAKALTGGRGVDLAVEVGGPGTFDQSVASLRYGGTMGLIGVLTGTRGEIDTYALFHKALRVAGVYVGSVAMFEALSRALEAAKIEPVIDRVVPWRDAREAYARLASGEHFGKVVLAID</sequence>
<dbReference type="RefSeq" id="WP_053238550.1">
    <property type="nucleotide sequence ID" value="NZ_CP011125.1"/>
</dbReference>
<dbReference type="Proteomes" id="UP000034883">
    <property type="component" value="Chromosome"/>
</dbReference>
<proteinExistence type="predicted"/>
<dbReference type="Pfam" id="PF08240">
    <property type="entry name" value="ADH_N"/>
    <property type="match status" value="1"/>
</dbReference>
<dbReference type="AlphaFoldDB" id="A0A0F6YNN3"/>
<dbReference type="InterPro" id="IPR036291">
    <property type="entry name" value="NAD(P)-bd_dom_sf"/>
</dbReference>
<dbReference type="InterPro" id="IPR013149">
    <property type="entry name" value="ADH-like_C"/>
</dbReference>
<gene>
    <name evidence="2" type="ORF">DB32_008862</name>
</gene>
<feature type="domain" description="Enoyl reductase (ER)" evidence="1">
    <location>
        <begin position="11"/>
        <end position="333"/>
    </location>
</feature>
<dbReference type="InterPro" id="IPR013154">
    <property type="entry name" value="ADH-like_N"/>
</dbReference>
<name>A0A0F6YNN3_9BACT</name>
<dbReference type="EMBL" id="CP011125">
    <property type="protein sequence ID" value="AKF11713.1"/>
    <property type="molecule type" value="Genomic_DNA"/>
</dbReference>
<dbReference type="SUPFAM" id="SSF50129">
    <property type="entry name" value="GroES-like"/>
    <property type="match status" value="1"/>
</dbReference>
<evidence type="ECO:0000313" key="3">
    <source>
        <dbReference type="Proteomes" id="UP000034883"/>
    </source>
</evidence>
<reference evidence="2 3" key="1">
    <citation type="submission" date="2015-03" db="EMBL/GenBank/DDBJ databases">
        <title>Genome assembly of Sandaracinus amylolyticus DSM 53668.</title>
        <authorList>
            <person name="Sharma G."/>
            <person name="Subramanian S."/>
        </authorList>
    </citation>
    <scope>NUCLEOTIDE SEQUENCE [LARGE SCALE GENOMIC DNA]</scope>
    <source>
        <strain evidence="2 3">DSM 53668</strain>
    </source>
</reference>
<organism evidence="2 3">
    <name type="scientific">Sandaracinus amylolyticus</name>
    <dbReference type="NCBI Taxonomy" id="927083"/>
    <lineage>
        <taxon>Bacteria</taxon>
        <taxon>Pseudomonadati</taxon>
        <taxon>Myxococcota</taxon>
        <taxon>Polyangia</taxon>
        <taxon>Polyangiales</taxon>
        <taxon>Sandaracinaceae</taxon>
        <taxon>Sandaracinus</taxon>
    </lineage>
</organism>
<dbReference type="OrthoDB" id="9780520at2"/>
<dbReference type="SUPFAM" id="SSF51735">
    <property type="entry name" value="NAD(P)-binding Rossmann-fold domains"/>
    <property type="match status" value="1"/>
</dbReference>
<keyword evidence="3" id="KW-1185">Reference proteome</keyword>
<accession>A0A0F6YNN3</accession>
<dbReference type="PANTHER" id="PTHR45033">
    <property type="match status" value="1"/>
</dbReference>
<dbReference type="Gene3D" id="3.40.50.720">
    <property type="entry name" value="NAD(P)-binding Rossmann-like Domain"/>
    <property type="match status" value="1"/>
</dbReference>
<dbReference type="InterPro" id="IPR052711">
    <property type="entry name" value="Zinc_ADH-like"/>
</dbReference>
<dbReference type="PANTHER" id="PTHR45033:SF2">
    <property type="entry name" value="ZINC-TYPE ALCOHOL DEHYDROGENASE-LIKE PROTEIN C1773.06C"/>
    <property type="match status" value="1"/>
</dbReference>
<dbReference type="KEGG" id="samy:DB32_008862"/>
<dbReference type="Gene3D" id="3.90.180.10">
    <property type="entry name" value="Medium-chain alcohol dehydrogenases, catalytic domain"/>
    <property type="match status" value="1"/>
</dbReference>
<evidence type="ECO:0000259" key="1">
    <source>
        <dbReference type="SMART" id="SM00829"/>
    </source>
</evidence>
<dbReference type="STRING" id="927083.DB32_008862"/>
<dbReference type="SMART" id="SM00829">
    <property type="entry name" value="PKS_ER"/>
    <property type="match status" value="1"/>
</dbReference>